<feature type="domain" description="S-adenosylmethionine synthetase N-terminal" evidence="3">
    <location>
        <begin position="4"/>
        <end position="58"/>
    </location>
</feature>
<dbReference type="Gene3D" id="3.30.300.10">
    <property type="match status" value="1"/>
</dbReference>
<reference evidence="4" key="1">
    <citation type="journal article" date="2012" name="J. Bacteriol.">
        <title>Genome Sequence of Streptomyces auratus Strain AGR0001, a Phoslactomycin-Producing Actinomycete.</title>
        <authorList>
            <person name="Han X."/>
            <person name="Li M."/>
            <person name="Ding Z."/>
            <person name="Zhao J."/>
            <person name="Ji K."/>
            <person name="Wen M."/>
            <person name="Lu T."/>
        </authorList>
    </citation>
    <scope>NUCLEOTIDE SEQUENCE [LARGE SCALE GENOMIC DNA]</scope>
    <source>
        <strain evidence="4">AGR0001</strain>
    </source>
</reference>
<keyword evidence="4" id="KW-0808">Transferase</keyword>
<comment type="caution">
    <text evidence="4">The sequence shown here is derived from an EMBL/GenBank/DDBJ whole genome shotgun (WGS) entry which is preliminary data.</text>
</comment>
<dbReference type="STRING" id="1160718.SU9_04631"/>
<dbReference type="PANTHER" id="PTHR11964">
    <property type="entry name" value="S-ADENOSYLMETHIONINE SYNTHETASE"/>
    <property type="match status" value="1"/>
</dbReference>
<accession>J2A243</accession>
<dbReference type="GO" id="GO:0005524">
    <property type="term" value="F:ATP binding"/>
    <property type="evidence" value="ECO:0007669"/>
    <property type="project" value="InterPro"/>
</dbReference>
<dbReference type="eggNOG" id="COG0192">
    <property type="taxonomic scope" value="Bacteria"/>
</dbReference>
<evidence type="ECO:0000259" key="3">
    <source>
        <dbReference type="Pfam" id="PF00438"/>
    </source>
</evidence>
<dbReference type="EMBL" id="AJGV01000039">
    <property type="protein sequence ID" value="EJJ08241.1"/>
    <property type="molecule type" value="Genomic_DNA"/>
</dbReference>
<dbReference type="GO" id="GO:0046872">
    <property type="term" value="F:metal ion binding"/>
    <property type="evidence" value="ECO:0007669"/>
    <property type="project" value="UniProtKB-KW"/>
</dbReference>
<dbReference type="SUPFAM" id="SSF55973">
    <property type="entry name" value="S-adenosylmethionine synthetase"/>
    <property type="match status" value="1"/>
</dbReference>
<evidence type="ECO:0000256" key="1">
    <source>
        <dbReference type="ARBA" id="ARBA00022723"/>
    </source>
</evidence>
<organism evidence="4">
    <name type="scientific">Streptomyces auratus AGR0001</name>
    <dbReference type="NCBI Taxonomy" id="1160718"/>
    <lineage>
        <taxon>Bacteria</taxon>
        <taxon>Bacillati</taxon>
        <taxon>Actinomycetota</taxon>
        <taxon>Actinomycetes</taxon>
        <taxon>Kitasatosporales</taxon>
        <taxon>Streptomycetaceae</taxon>
        <taxon>Streptomyces</taxon>
    </lineage>
</organism>
<feature type="region of interest" description="Disordered" evidence="2">
    <location>
        <begin position="65"/>
        <end position="103"/>
    </location>
</feature>
<gene>
    <name evidence="4" type="ORF">SU9_04631</name>
</gene>
<name>J2A243_9ACTN</name>
<proteinExistence type="predicted"/>
<dbReference type="EC" id="2.5.1.6" evidence="4"/>
<dbReference type="InterPro" id="IPR022636">
    <property type="entry name" value="S-AdoMet_synthetase_sfam"/>
</dbReference>
<dbReference type="Pfam" id="PF00438">
    <property type="entry name" value="S-AdoMet_synt_N"/>
    <property type="match status" value="1"/>
</dbReference>
<feature type="compositionally biased region" description="Polar residues" evidence="2">
    <location>
        <begin position="65"/>
        <end position="77"/>
    </location>
</feature>
<dbReference type="GO" id="GO:0006556">
    <property type="term" value="P:S-adenosylmethionine biosynthetic process"/>
    <property type="evidence" value="ECO:0007669"/>
    <property type="project" value="InterPro"/>
</dbReference>
<evidence type="ECO:0000256" key="2">
    <source>
        <dbReference type="SAM" id="MobiDB-lite"/>
    </source>
</evidence>
<dbReference type="HOGENOM" id="CLU_1795320_0_0_11"/>
<dbReference type="InterPro" id="IPR022628">
    <property type="entry name" value="S-AdoMet_synt_N"/>
</dbReference>
<dbReference type="GO" id="GO:0004478">
    <property type="term" value="F:methionine adenosyltransferase activity"/>
    <property type="evidence" value="ECO:0007669"/>
    <property type="project" value="UniProtKB-EC"/>
</dbReference>
<dbReference type="AlphaFoldDB" id="J2A243"/>
<evidence type="ECO:0000313" key="4">
    <source>
        <dbReference type="EMBL" id="EJJ08241.1"/>
    </source>
</evidence>
<sequence length="144" mass="15284">MLRCLFTSESVTEEHPDKIAIQISVTILDALLQQDPASQVAVETLITTGQVHVQRVATSTCRWPSSFGTRSSKSATTPPARASTGMADSTSGRMVKQRPSNACSPAAHGAVLAVRSQSAQTRFMETPPALLPAISALLDQPAWP</sequence>
<keyword evidence="1" id="KW-0479">Metal-binding</keyword>
<feature type="compositionally biased region" description="Polar residues" evidence="2">
    <location>
        <begin position="86"/>
        <end position="103"/>
    </location>
</feature>
<protein>
    <submittedName>
        <fullName evidence="4">S-adenosylmethionine synthetase</fullName>
        <ecNumber evidence="4">2.5.1.6</ecNumber>
    </submittedName>
</protein>
<dbReference type="InterPro" id="IPR002133">
    <property type="entry name" value="S-AdoMet_synthetase"/>
</dbReference>